<dbReference type="AlphaFoldDB" id="A0A510JNF8"/>
<feature type="chain" id="PRO_5021887641" description="Lipoprotein" evidence="1">
    <location>
        <begin position="22"/>
        <end position="212"/>
    </location>
</feature>
<dbReference type="KEGG" id="lsz:JCM16776_1090"/>
<dbReference type="Proteomes" id="UP000322617">
    <property type="component" value="Chromosome"/>
</dbReference>
<keyword evidence="3" id="KW-1185">Reference proteome</keyword>
<sequence>MKKIKLLLLISVSAMIFTACGNKYSVKNLKKDDKLLKETVIKCKQKQDEKICKNVEQAQSELAQEWWNKVKPEVSKKVDEISKDVLAGNASSSMESAPEKLWDWEAKHLSTTPQKAKEMTLQLLKEVSQKVKFEKFEYNMQNVKTGQTTAGRNYAVIPTKSIISAQGKKMELNQKTLAFEDKNKWYLVNIDEKTKLILKELYSDLADVNIEQ</sequence>
<accession>A0A510JNF8</accession>
<dbReference type="PROSITE" id="PS51257">
    <property type="entry name" value="PROKAR_LIPOPROTEIN"/>
    <property type="match status" value="1"/>
</dbReference>
<keyword evidence="1" id="KW-0732">Signal</keyword>
<evidence type="ECO:0000313" key="3">
    <source>
        <dbReference type="Proteomes" id="UP000322617"/>
    </source>
</evidence>
<dbReference type="RefSeq" id="WP_018449939.1">
    <property type="nucleotide sequence ID" value="NZ_AP019827.1"/>
</dbReference>
<proteinExistence type="predicted"/>
<dbReference type="OrthoDB" id="82221at2"/>
<evidence type="ECO:0000313" key="2">
    <source>
        <dbReference type="EMBL" id="BBM40870.1"/>
    </source>
</evidence>
<protein>
    <recommendedName>
        <fullName evidence="4">Lipoprotein</fullName>
    </recommendedName>
</protein>
<dbReference type="InterPro" id="IPR047937">
    <property type="entry name" value="Eex_IncN-like"/>
</dbReference>
<reference evidence="2 3" key="1">
    <citation type="submission" date="2019-07" db="EMBL/GenBank/DDBJ databases">
        <title>Complete Genome Sequence of Leptotrichia shahii Strain JCM 16776.</title>
        <authorList>
            <person name="Watanabe S."/>
            <person name="Cui L."/>
        </authorList>
    </citation>
    <scope>NUCLEOTIDE SEQUENCE [LARGE SCALE GENOMIC DNA]</scope>
    <source>
        <strain evidence="2 3">JCM16776</strain>
    </source>
</reference>
<feature type="signal peptide" evidence="1">
    <location>
        <begin position="1"/>
        <end position="21"/>
    </location>
</feature>
<dbReference type="STRING" id="1122172.GCA_000373045_00319"/>
<gene>
    <name evidence="2" type="ORF">JCM16776_1090</name>
</gene>
<dbReference type="NCBIfam" id="NF033894">
    <property type="entry name" value="Eex_IncN"/>
    <property type="match status" value="1"/>
</dbReference>
<dbReference type="EMBL" id="AP019827">
    <property type="protein sequence ID" value="BBM40870.1"/>
    <property type="molecule type" value="Genomic_DNA"/>
</dbReference>
<evidence type="ECO:0008006" key="4">
    <source>
        <dbReference type="Google" id="ProtNLM"/>
    </source>
</evidence>
<organism evidence="2 3">
    <name type="scientific">Leptotrichia shahii</name>
    <dbReference type="NCBI Taxonomy" id="157691"/>
    <lineage>
        <taxon>Bacteria</taxon>
        <taxon>Fusobacteriati</taxon>
        <taxon>Fusobacteriota</taxon>
        <taxon>Fusobacteriia</taxon>
        <taxon>Fusobacteriales</taxon>
        <taxon>Leptotrichiaceae</taxon>
        <taxon>Leptotrichia</taxon>
    </lineage>
</organism>
<name>A0A510JNF8_9FUSO</name>
<evidence type="ECO:0000256" key="1">
    <source>
        <dbReference type="SAM" id="SignalP"/>
    </source>
</evidence>